<keyword evidence="7" id="KW-0539">Nucleus</keyword>
<dbReference type="FunFam" id="3.30.160.60:FF:000043">
    <property type="entry name" value="Scratch family zinc finger 2"/>
    <property type="match status" value="1"/>
</dbReference>
<dbReference type="Pfam" id="PF00096">
    <property type="entry name" value="zf-C2H2"/>
    <property type="match status" value="4"/>
</dbReference>
<dbReference type="PROSITE" id="PS50157">
    <property type="entry name" value="ZINC_FINGER_C2H2_2"/>
    <property type="match status" value="4"/>
</dbReference>
<evidence type="ECO:0000259" key="11">
    <source>
        <dbReference type="PROSITE" id="PS50157"/>
    </source>
</evidence>
<evidence type="ECO:0000256" key="2">
    <source>
        <dbReference type="ARBA" id="ARBA00022723"/>
    </source>
</evidence>
<feature type="domain" description="C2H2-type" evidence="11">
    <location>
        <begin position="199"/>
        <end position="226"/>
    </location>
</feature>
<dbReference type="PROSITE" id="PS00028">
    <property type="entry name" value="ZINC_FINGER_C2H2_1"/>
    <property type="match status" value="3"/>
</dbReference>
<keyword evidence="3" id="KW-0677">Repeat</keyword>
<keyword evidence="4 9" id="KW-0863">Zinc-finger</keyword>
<evidence type="ECO:0000256" key="7">
    <source>
        <dbReference type="ARBA" id="ARBA00023242"/>
    </source>
</evidence>
<keyword evidence="5" id="KW-0862">Zinc</keyword>
<sequence length="259" mass="28762">MFPTPFPSADFNQLIINNYLNMLKNPHLLQCKSLSFNAPSSLVVQLLQQQRQGKENSKPEDLSLPVTVKEFSSPRKRRSTAELATSSTPTRATRNESSFEAGASSSFNSSSSFSIPNLLSDESIASSYSASPCLSSEITTSSRKFNCTQCDKVYFSVSALKMHIRTHTLPCKCEICGKAFSRMWLLNGHIRTHTGEKPFACNVCHRAFADRSNLRAHMQTHSEVKKYRCQLCGKTFSRMGLLAKHRRSGCTLSSSPSSS</sequence>
<reference evidence="12 13" key="1">
    <citation type="submission" date="2024-11" db="EMBL/GenBank/DDBJ databases">
        <title>Adaptive evolution of stress response genes in parasites aligns with host niche diversity.</title>
        <authorList>
            <person name="Hahn C."/>
            <person name="Resl P."/>
        </authorList>
    </citation>
    <scope>NUCLEOTIDE SEQUENCE [LARGE SCALE GENOMIC DNA]</scope>
    <source>
        <strain evidence="12">EGGRZ-B1_66</strain>
        <tissue evidence="12">Body</tissue>
    </source>
</reference>
<gene>
    <name evidence="12" type="ORF">Ciccas_006437</name>
</gene>
<dbReference type="EMBL" id="JBJKFK010000868">
    <property type="protein sequence ID" value="KAL3314934.1"/>
    <property type="molecule type" value="Genomic_DNA"/>
</dbReference>
<dbReference type="Gene3D" id="3.30.160.60">
    <property type="entry name" value="Classic Zinc Finger"/>
    <property type="match status" value="4"/>
</dbReference>
<dbReference type="SMART" id="SM00355">
    <property type="entry name" value="ZnF_C2H2"/>
    <property type="match status" value="4"/>
</dbReference>
<evidence type="ECO:0000256" key="3">
    <source>
        <dbReference type="ARBA" id="ARBA00022737"/>
    </source>
</evidence>
<dbReference type="FunFam" id="3.30.160.60:FF:000207">
    <property type="entry name" value="zinc finger protein SNAI2"/>
    <property type="match status" value="1"/>
</dbReference>
<dbReference type="GO" id="GO:0005634">
    <property type="term" value="C:nucleus"/>
    <property type="evidence" value="ECO:0007669"/>
    <property type="project" value="UniProtKB-SubCell"/>
</dbReference>
<dbReference type="PANTHER" id="PTHR23235">
    <property type="entry name" value="KRUEPPEL-LIKE TRANSCRIPTION FACTOR"/>
    <property type="match status" value="1"/>
</dbReference>
<feature type="domain" description="C2H2-type" evidence="11">
    <location>
        <begin position="227"/>
        <end position="256"/>
    </location>
</feature>
<evidence type="ECO:0000256" key="10">
    <source>
        <dbReference type="SAM" id="MobiDB-lite"/>
    </source>
</evidence>
<evidence type="ECO:0000256" key="5">
    <source>
        <dbReference type="ARBA" id="ARBA00022833"/>
    </source>
</evidence>
<proteinExistence type="inferred from homology"/>
<keyword evidence="2" id="KW-0479">Metal-binding</keyword>
<organism evidence="12 13">
    <name type="scientific">Cichlidogyrus casuarinus</name>
    <dbReference type="NCBI Taxonomy" id="1844966"/>
    <lineage>
        <taxon>Eukaryota</taxon>
        <taxon>Metazoa</taxon>
        <taxon>Spiralia</taxon>
        <taxon>Lophotrochozoa</taxon>
        <taxon>Platyhelminthes</taxon>
        <taxon>Monogenea</taxon>
        <taxon>Monopisthocotylea</taxon>
        <taxon>Dactylogyridea</taxon>
        <taxon>Ancyrocephalidae</taxon>
        <taxon>Cichlidogyrus</taxon>
    </lineage>
</organism>
<evidence type="ECO:0000256" key="4">
    <source>
        <dbReference type="ARBA" id="ARBA00022771"/>
    </source>
</evidence>
<evidence type="ECO:0000313" key="13">
    <source>
        <dbReference type="Proteomes" id="UP001626550"/>
    </source>
</evidence>
<comment type="subcellular location">
    <subcellularLocation>
        <location evidence="1">Nucleus</location>
    </subcellularLocation>
</comment>
<dbReference type="FunFam" id="3.30.160.60:FF:000260">
    <property type="entry name" value="Spalt-like transcription factor 1"/>
    <property type="match status" value="1"/>
</dbReference>
<feature type="compositionally biased region" description="Polar residues" evidence="10">
    <location>
        <begin position="82"/>
        <end position="92"/>
    </location>
</feature>
<feature type="domain" description="C2H2-type" evidence="11">
    <location>
        <begin position="145"/>
        <end position="168"/>
    </location>
</feature>
<feature type="compositionally biased region" description="Low complexity" evidence="10">
    <location>
        <begin position="95"/>
        <end position="111"/>
    </location>
</feature>
<feature type="region of interest" description="Disordered" evidence="10">
    <location>
        <begin position="53"/>
        <end position="111"/>
    </location>
</feature>
<dbReference type="Proteomes" id="UP001626550">
    <property type="component" value="Unassembled WGS sequence"/>
</dbReference>
<comment type="caution">
    <text evidence="12">The sequence shown here is derived from an EMBL/GenBank/DDBJ whole genome shotgun (WGS) entry which is preliminary data.</text>
</comment>
<evidence type="ECO:0000313" key="12">
    <source>
        <dbReference type="EMBL" id="KAL3314934.1"/>
    </source>
</evidence>
<evidence type="ECO:0000256" key="8">
    <source>
        <dbReference type="ARBA" id="ARBA00037948"/>
    </source>
</evidence>
<evidence type="ECO:0000256" key="1">
    <source>
        <dbReference type="ARBA" id="ARBA00004123"/>
    </source>
</evidence>
<accession>A0ABD2Q5T2</accession>
<feature type="domain" description="C2H2-type" evidence="11">
    <location>
        <begin position="171"/>
        <end position="198"/>
    </location>
</feature>
<keyword evidence="13" id="KW-1185">Reference proteome</keyword>
<dbReference type="GO" id="GO:0008270">
    <property type="term" value="F:zinc ion binding"/>
    <property type="evidence" value="ECO:0007669"/>
    <property type="project" value="UniProtKB-KW"/>
</dbReference>
<dbReference type="PANTHER" id="PTHR23235:SF176">
    <property type="entry name" value="C2H2-TYPE DOMAIN-CONTAINING PROTEIN"/>
    <property type="match status" value="1"/>
</dbReference>
<keyword evidence="6" id="KW-0238">DNA-binding</keyword>
<name>A0ABD2Q5T2_9PLAT</name>
<dbReference type="InterPro" id="IPR013087">
    <property type="entry name" value="Znf_C2H2_type"/>
</dbReference>
<dbReference type="AlphaFoldDB" id="A0ABD2Q5T2"/>
<dbReference type="InterPro" id="IPR036236">
    <property type="entry name" value="Znf_C2H2_sf"/>
</dbReference>
<dbReference type="SUPFAM" id="SSF57667">
    <property type="entry name" value="beta-beta-alpha zinc fingers"/>
    <property type="match status" value="3"/>
</dbReference>
<comment type="similarity">
    <text evidence="8">Belongs to the snail C2H2-type zinc-finger protein family.</text>
</comment>
<evidence type="ECO:0000256" key="9">
    <source>
        <dbReference type="PROSITE-ProRule" id="PRU00042"/>
    </source>
</evidence>
<dbReference type="GO" id="GO:0003677">
    <property type="term" value="F:DNA binding"/>
    <property type="evidence" value="ECO:0007669"/>
    <property type="project" value="UniProtKB-KW"/>
</dbReference>
<protein>
    <recommendedName>
        <fullName evidence="11">C2H2-type domain-containing protein</fullName>
    </recommendedName>
</protein>
<evidence type="ECO:0000256" key="6">
    <source>
        <dbReference type="ARBA" id="ARBA00023125"/>
    </source>
</evidence>